<dbReference type="Pfam" id="PF00905">
    <property type="entry name" value="Transpeptidase"/>
    <property type="match status" value="1"/>
</dbReference>
<comment type="similarity">
    <text evidence="2">Belongs to the transpeptidase family.</text>
</comment>
<dbReference type="Gene3D" id="3.90.1310.10">
    <property type="entry name" value="Penicillin-binding protein 2a (Domain 2)"/>
    <property type="match status" value="1"/>
</dbReference>
<protein>
    <submittedName>
        <fullName evidence="7">Penicillin-binding protein</fullName>
    </submittedName>
</protein>
<reference evidence="7 8" key="1">
    <citation type="submission" date="2019-01" db="EMBL/GenBank/DDBJ databases">
        <title>Lactibacter flavus gen. nov., sp. nov., a novel bacterium of the family Propionibacteriaceae isolated from raw milk and dairy products.</title>
        <authorList>
            <person name="Huptas C."/>
            <person name="Wenning M."/>
            <person name="Breitenwieser F."/>
            <person name="Doll E."/>
            <person name="Von Neubeck M."/>
            <person name="Busse H.-J."/>
            <person name="Scherer S."/>
        </authorList>
    </citation>
    <scope>NUCLEOTIDE SEQUENCE [LARGE SCALE GENOMIC DNA]</scope>
    <source>
        <strain evidence="7 8">DSM 22130</strain>
    </source>
</reference>
<dbReference type="InterPro" id="IPR001460">
    <property type="entry name" value="PCN-bd_Tpept"/>
</dbReference>
<dbReference type="GO" id="GO:0071972">
    <property type="term" value="F:peptidoglycan L,D-transpeptidase activity"/>
    <property type="evidence" value="ECO:0007669"/>
    <property type="project" value="TreeGrafter"/>
</dbReference>
<dbReference type="GO" id="GO:0008658">
    <property type="term" value="F:penicillin binding"/>
    <property type="evidence" value="ECO:0007669"/>
    <property type="project" value="InterPro"/>
</dbReference>
<dbReference type="GO" id="GO:0071555">
    <property type="term" value="P:cell wall organization"/>
    <property type="evidence" value="ECO:0007669"/>
    <property type="project" value="TreeGrafter"/>
</dbReference>
<comment type="caution">
    <text evidence="7">The sequence shown here is derived from an EMBL/GenBank/DDBJ whole genome shotgun (WGS) entry which is preliminary data.</text>
</comment>
<dbReference type="EMBL" id="SDMR01000001">
    <property type="protein sequence ID" value="TBT96289.1"/>
    <property type="molecule type" value="Genomic_DNA"/>
</dbReference>
<dbReference type="OrthoDB" id="5241017at2"/>
<dbReference type="PANTHER" id="PTHR30627:SF24">
    <property type="entry name" value="PENICILLIN-BINDING PROTEIN 4B"/>
    <property type="match status" value="1"/>
</dbReference>
<dbReference type="SUPFAM" id="SSF56601">
    <property type="entry name" value="beta-lactamase/transpeptidase-like"/>
    <property type="match status" value="1"/>
</dbReference>
<proteinExistence type="inferred from homology"/>
<dbReference type="InterPro" id="IPR050515">
    <property type="entry name" value="Beta-lactam/transpept"/>
</dbReference>
<gene>
    <name evidence="7" type="ORF">ET996_01075</name>
</gene>
<accession>A0A4Q9KQT9</accession>
<dbReference type="GO" id="GO:0005886">
    <property type="term" value="C:plasma membrane"/>
    <property type="evidence" value="ECO:0007669"/>
    <property type="project" value="TreeGrafter"/>
</dbReference>
<evidence type="ECO:0000256" key="2">
    <source>
        <dbReference type="ARBA" id="ARBA00007171"/>
    </source>
</evidence>
<dbReference type="Gene3D" id="3.40.710.10">
    <property type="entry name" value="DD-peptidase/beta-lactamase superfamily"/>
    <property type="match status" value="1"/>
</dbReference>
<dbReference type="Proteomes" id="UP000291933">
    <property type="component" value="Unassembled WGS sequence"/>
</dbReference>
<feature type="domain" description="Penicillin-binding protein dimerisation" evidence="6">
    <location>
        <begin position="154"/>
        <end position="327"/>
    </location>
</feature>
<keyword evidence="8" id="KW-1185">Reference proteome</keyword>
<evidence type="ECO:0000259" key="5">
    <source>
        <dbReference type="Pfam" id="PF00905"/>
    </source>
</evidence>
<keyword evidence="4" id="KW-0812">Transmembrane</keyword>
<keyword evidence="4" id="KW-1133">Transmembrane helix</keyword>
<evidence type="ECO:0000259" key="6">
    <source>
        <dbReference type="Pfam" id="PF03717"/>
    </source>
</evidence>
<dbReference type="RefSeq" id="WP_131170701.1">
    <property type="nucleotide sequence ID" value="NZ_FXTL01000001.1"/>
</dbReference>
<evidence type="ECO:0000313" key="8">
    <source>
        <dbReference type="Proteomes" id="UP000291933"/>
    </source>
</evidence>
<feature type="transmembrane region" description="Helical" evidence="4">
    <location>
        <begin position="7"/>
        <end position="28"/>
    </location>
</feature>
<keyword evidence="3 4" id="KW-0472">Membrane</keyword>
<evidence type="ECO:0000256" key="1">
    <source>
        <dbReference type="ARBA" id="ARBA00004370"/>
    </source>
</evidence>
<organism evidence="7 8">
    <name type="scientific">Propioniciclava tarda</name>
    <dbReference type="NCBI Taxonomy" id="433330"/>
    <lineage>
        <taxon>Bacteria</taxon>
        <taxon>Bacillati</taxon>
        <taxon>Actinomycetota</taxon>
        <taxon>Actinomycetes</taxon>
        <taxon>Propionibacteriales</taxon>
        <taxon>Propionibacteriaceae</taxon>
        <taxon>Propioniciclava</taxon>
    </lineage>
</organism>
<dbReference type="AlphaFoldDB" id="A0A4Q9KQT9"/>
<evidence type="ECO:0000256" key="4">
    <source>
        <dbReference type="SAM" id="Phobius"/>
    </source>
</evidence>
<comment type="subcellular location">
    <subcellularLocation>
        <location evidence="1">Membrane</location>
    </subcellularLocation>
</comment>
<dbReference type="PANTHER" id="PTHR30627">
    <property type="entry name" value="PEPTIDOGLYCAN D,D-TRANSPEPTIDASE"/>
    <property type="match status" value="1"/>
</dbReference>
<evidence type="ECO:0000313" key="7">
    <source>
        <dbReference type="EMBL" id="TBT96289.1"/>
    </source>
</evidence>
<dbReference type="InterPro" id="IPR005311">
    <property type="entry name" value="PBP_dimer"/>
</dbReference>
<dbReference type="InterPro" id="IPR036138">
    <property type="entry name" value="PBP_dimer_sf"/>
</dbReference>
<dbReference type="SUPFAM" id="SSF56519">
    <property type="entry name" value="Penicillin binding protein dimerisation domain"/>
    <property type="match status" value="1"/>
</dbReference>
<dbReference type="Pfam" id="PF03717">
    <property type="entry name" value="PBP_dimer"/>
    <property type="match status" value="1"/>
</dbReference>
<name>A0A4Q9KQT9_PROTD</name>
<sequence length="648" mass="65220">MARRRIILIVAAIVVVALAAGGGGYLYWKGSEDTRLQRELAARVAASVSAGKIDKGDFQAASGVDPEAEFATVMRGMAGLKPVVTVTSVQPRSDAKFADVGLHYVWTPPGQEPWAYDVKVPLESTPNGWRATWSAGVVAPGLADDEKLVYNRLTGSRGAILGAGDVPMAYNQPAIRVGIDKARLDPGGFEAATKALVLTLATRGVAVDGEALTKKVLAAGPKAYVEAVILRAQDPKQAEAAAAVKSMPGVNAQQVTRALGISSSFLRPILGQVGEATADIVAGAGGQVVAGDFVGTGGLQLAQDATLRGTAGYAVQALKRQGNQTRDLKRVAAIDGASISTTIDVKLQTAADGILAGVGPASGLVAIRPSDGALLAISSGPGSAGVASTATQAMYPPGSTFKTVSGLAMLRHGLTPASILACPPSITINGYTFNNDDGYPAAATGNIPWTTAFAHSCNTAVLGQASTVTSADLIAAASALGIGGKPGLGVSASFASVPDAPGATEHAASMIGQGKVEASTLGMATVAASIAKGATVRPVLLTGSEAPSPSPAPENGITAAEAEALRTLMRGVAVEGTAARVLAGTPGGPIMAKTGTAAYMSGTEKRYRTWLLAIQGDLAVAVMVADGDYGASTCGPLMKAFLTAANSR</sequence>
<dbReference type="InterPro" id="IPR012338">
    <property type="entry name" value="Beta-lactam/transpept-like"/>
</dbReference>
<feature type="domain" description="Penicillin-binding protein transpeptidase" evidence="5">
    <location>
        <begin position="364"/>
        <end position="642"/>
    </location>
</feature>
<evidence type="ECO:0000256" key="3">
    <source>
        <dbReference type="ARBA" id="ARBA00023136"/>
    </source>
</evidence>